<dbReference type="AlphaFoldDB" id="A0A8S1I0V3"/>
<dbReference type="Proteomes" id="UP000835052">
    <property type="component" value="Unassembled WGS sequence"/>
</dbReference>
<evidence type="ECO:0000313" key="3">
    <source>
        <dbReference type="Proteomes" id="UP000835052"/>
    </source>
</evidence>
<dbReference type="InterPro" id="IPR036397">
    <property type="entry name" value="RNaseH_sf"/>
</dbReference>
<comment type="caution">
    <text evidence="2">The sequence shown here is derived from an EMBL/GenBank/DDBJ whole genome shotgun (WGS) entry which is preliminary data.</text>
</comment>
<gene>
    <name evidence="2" type="ORF">CAUJ_LOCUS16259</name>
</gene>
<name>A0A8S1I0V3_9PELO</name>
<dbReference type="GO" id="GO:0003676">
    <property type="term" value="F:nucleic acid binding"/>
    <property type="evidence" value="ECO:0007669"/>
    <property type="project" value="InterPro"/>
</dbReference>
<reference evidence="2" key="1">
    <citation type="submission" date="2020-10" db="EMBL/GenBank/DDBJ databases">
        <authorList>
            <person name="Kikuchi T."/>
        </authorList>
    </citation>
    <scope>NUCLEOTIDE SEQUENCE</scope>
    <source>
        <strain evidence="2">NKZ352</strain>
    </source>
</reference>
<proteinExistence type="predicted"/>
<keyword evidence="3" id="KW-1185">Reference proteome</keyword>
<protein>
    <recommendedName>
        <fullName evidence="1">Tc1-like transposase DDE domain-containing protein</fullName>
    </recommendedName>
</protein>
<accession>A0A8S1I0V3</accession>
<dbReference type="InterPro" id="IPR038717">
    <property type="entry name" value="Tc1-like_DDE_dom"/>
</dbReference>
<feature type="non-terminal residue" evidence="2">
    <location>
        <position position="1"/>
    </location>
</feature>
<dbReference type="EMBL" id="CAJGYM010000390">
    <property type="protein sequence ID" value="CAD6200364.1"/>
    <property type="molecule type" value="Genomic_DNA"/>
</dbReference>
<dbReference type="PANTHER" id="PTHR33939:SF1">
    <property type="entry name" value="DUF4371 DOMAIN-CONTAINING PROTEIN"/>
    <property type="match status" value="1"/>
</dbReference>
<dbReference type="Pfam" id="PF13358">
    <property type="entry name" value="DDE_3"/>
    <property type="match status" value="1"/>
</dbReference>
<dbReference type="PANTHER" id="PTHR33939">
    <property type="entry name" value="PROTEIN CBG22215"/>
    <property type="match status" value="1"/>
</dbReference>
<sequence length="189" mass="21156">MVHERGWCGKAEKWDKALNSKAAAPGPPAGKNKGRRCIILAMLTEDGILPGSERAFLSGHKDALADYHKEMTAAAKGRTPVLVMDNASYHSRVSVKPPTRTLTKAQMEAFIDDNYIPVPLPVSARLTKAILRSLIENFVEKEGVENYARVEVDAMCAENDIEILRLPPYHCYFNPTEMTWSQLKHHLRT</sequence>
<organism evidence="2 3">
    <name type="scientific">Caenorhabditis auriculariae</name>
    <dbReference type="NCBI Taxonomy" id="2777116"/>
    <lineage>
        <taxon>Eukaryota</taxon>
        <taxon>Metazoa</taxon>
        <taxon>Ecdysozoa</taxon>
        <taxon>Nematoda</taxon>
        <taxon>Chromadorea</taxon>
        <taxon>Rhabditida</taxon>
        <taxon>Rhabditina</taxon>
        <taxon>Rhabditomorpha</taxon>
        <taxon>Rhabditoidea</taxon>
        <taxon>Rhabditidae</taxon>
        <taxon>Peloderinae</taxon>
        <taxon>Caenorhabditis</taxon>
    </lineage>
</organism>
<dbReference type="Gene3D" id="3.30.420.10">
    <property type="entry name" value="Ribonuclease H-like superfamily/Ribonuclease H"/>
    <property type="match status" value="1"/>
</dbReference>
<feature type="domain" description="Tc1-like transposase DDE" evidence="1">
    <location>
        <begin position="32"/>
        <end position="188"/>
    </location>
</feature>
<evidence type="ECO:0000313" key="2">
    <source>
        <dbReference type="EMBL" id="CAD6200364.1"/>
    </source>
</evidence>
<dbReference type="OrthoDB" id="5874348at2759"/>
<evidence type="ECO:0000259" key="1">
    <source>
        <dbReference type="Pfam" id="PF13358"/>
    </source>
</evidence>